<evidence type="ECO:0000313" key="6">
    <source>
        <dbReference type="RefSeq" id="XP_030524055.1"/>
    </source>
</evidence>
<evidence type="ECO:0000256" key="1">
    <source>
        <dbReference type="ARBA" id="ARBA00006432"/>
    </source>
</evidence>
<accession>A0A8B8NNG8</accession>
<dbReference type="GeneID" id="115736476"/>
<dbReference type="SUPFAM" id="SSF56801">
    <property type="entry name" value="Acetyl-CoA synthetase-like"/>
    <property type="match status" value="1"/>
</dbReference>
<dbReference type="AlphaFoldDB" id="A0A8B8NNG8"/>
<protein>
    <submittedName>
        <fullName evidence="6">Butanoate--CoA ligase AAE1-like</fullName>
    </submittedName>
</protein>
<sequence>MEGLLRCSANYVPLTPTSFLERAASVYGDKTSIIYGDTRYTWRQTHERCLKLASALTRLKISRGDIVAAMAPNVPALYELHFAVPMAGATLSALNVSLDEHALTIILNRLQPKIIFVDSEFAHLVSKVINDKNNTHPQENHHDHKPLLVTIHAVSPDRQTQCDVEVREYEQTLATGESDFQAVIPADECDPISVNFTSGSTGMPKAVAYSHRAAYLNSLGLILRYEMGKLPVFLWTVDMFRCNGWCFVWAMAALGGINVCIRNVSAKIIFESIQLHKVTHFCGKPTILNMIAESPPADQKPLPSAVDVIIAGPFPTTCILKRVQELGFNIIHGYGMTEALGPALIGPWRSSQHHHHDRDDADANDDHNLKCREGLHNITLEAADVKDPTTMRSVPSDGETIGELMLQGNTLMAGYLGDLEATQEAFSGGWFRTGDVGVRHTDGCIEMKDRARDVIVFGKEVISTLDIEAVLLSHPKVEEAAVVAQNDVVAGQIPCAYVKLKEGRCSNAEEIVEFCTERLQKAAMVPKSVCFGDLPMNSTGKVQKSVLRERANAMGKLCP</sequence>
<evidence type="ECO:0000256" key="2">
    <source>
        <dbReference type="ARBA" id="ARBA00022598"/>
    </source>
</evidence>
<dbReference type="InterPro" id="IPR042099">
    <property type="entry name" value="ANL_N_sf"/>
</dbReference>
<dbReference type="GO" id="GO:0016874">
    <property type="term" value="F:ligase activity"/>
    <property type="evidence" value="ECO:0007669"/>
    <property type="project" value="UniProtKB-KW"/>
</dbReference>
<dbReference type="Pfam" id="PF13193">
    <property type="entry name" value="AMP-binding_C"/>
    <property type="match status" value="1"/>
</dbReference>
<feature type="domain" description="AMP-binding enzyme C-terminal" evidence="4">
    <location>
        <begin position="467"/>
        <end position="541"/>
    </location>
</feature>
<dbReference type="Pfam" id="PF00501">
    <property type="entry name" value="AMP-binding"/>
    <property type="match status" value="1"/>
</dbReference>
<organism evidence="5 6">
    <name type="scientific">Rhodamnia argentea</name>
    <dbReference type="NCBI Taxonomy" id="178133"/>
    <lineage>
        <taxon>Eukaryota</taxon>
        <taxon>Viridiplantae</taxon>
        <taxon>Streptophyta</taxon>
        <taxon>Embryophyta</taxon>
        <taxon>Tracheophyta</taxon>
        <taxon>Spermatophyta</taxon>
        <taxon>Magnoliopsida</taxon>
        <taxon>eudicotyledons</taxon>
        <taxon>Gunneridae</taxon>
        <taxon>Pentapetalae</taxon>
        <taxon>rosids</taxon>
        <taxon>malvids</taxon>
        <taxon>Myrtales</taxon>
        <taxon>Myrtaceae</taxon>
        <taxon>Myrtoideae</taxon>
        <taxon>Myrteae</taxon>
        <taxon>Australasian group</taxon>
        <taxon>Rhodamnia</taxon>
    </lineage>
</organism>
<dbReference type="InterPro" id="IPR020845">
    <property type="entry name" value="AMP-binding_CS"/>
</dbReference>
<gene>
    <name evidence="6" type="primary">LOC115736476</name>
</gene>
<dbReference type="PANTHER" id="PTHR43859:SF11">
    <property type="entry name" value="4-COUMARATE--COA LIGASE"/>
    <property type="match status" value="1"/>
</dbReference>
<keyword evidence="5" id="KW-1185">Reference proteome</keyword>
<evidence type="ECO:0000259" key="4">
    <source>
        <dbReference type="Pfam" id="PF13193"/>
    </source>
</evidence>
<name>A0A8B8NNG8_9MYRT</name>
<dbReference type="KEGG" id="rarg:115736476"/>
<keyword evidence="2" id="KW-0436">Ligase</keyword>
<dbReference type="InterPro" id="IPR025110">
    <property type="entry name" value="AMP-bd_C"/>
</dbReference>
<dbReference type="InterPro" id="IPR045851">
    <property type="entry name" value="AMP-bd_C_sf"/>
</dbReference>
<dbReference type="Gene3D" id="3.40.50.12780">
    <property type="entry name" value="N-terminal domain of ligase-like"/>
    <property type="match status" value="1"/>
</dbReference>
<proteinExistence type="inferred from homology"/>
<comment type="similarity">
    <text evidence="1">Belongs to the ATP-dependent AMP-binding enzyme family.</text>
</comment>
<evidence type="ECO:0000259" key="3">
    <source>
        <dbReference type="Pfam" id="PF00501"/>
    </source>
</evidence>
<dbReference type="OrthoDB" id="10253115at2759"/>
<dbReference type="Proteomes" id="UP000827889">
    <property type="component" value="Chromosome 11"/>
</dbReference>
<reference evidence="6" key="1">
    <citation type="submission" date="2025-08" db="UniProtKB">
        <authorList>
            <consortium name="RefSeq"/>
        </authorList>
    </citation>
    <scope>IDENTIFICATION</scope>
    <source>
        <tissue evidence="6">Leaf</tissue>
    </source>
</reference>
<dbReference type="PANTHER" id="PTHR43859">
    <property type="entry name" value="ACYL-ACTIVATING ENZYME"/>
    <property type="match status" value="1"/>
</dbReference>
<feature type="domain" description="AMP-dependent synthetase/ligase" evidence="3">
    <location>
        <begin position="20"/>
        <end position="416"/>
    </location>
</feature>
<dbReference type="Gene3D" id="3.30.300.30">
    <property type="match status" value="1"/>
</dbReference>
<dbReference type="InterPro" id="IPR000873">
    <property type="entry name" value="AMP-dep_synth/lig_dom"/>
</dbReference>
<dbReference type="PROSITE" id="PS00455">
    <property type="entry name" value="AMP_BINDING"/>
    <property type="match status" value="1"/>
</dbReference>
<dbReference type="RefSeq" id="XP_030524055.1">
    <property type="nucleotide sequence ID" value="XM_030668195.2"/>
</dbReference>
<evidence type="ECO:0000313" key="5">
    <source>
        <dbReference type="Proteomes" id="UP000827889"/>
    </source>
</evidence>